<keyword evidence="4" id="KW-1185">Reference proteome</keyword>
<feature type="compositionally biased region" description="Basic and acidic residues" evidence="2">
    <location>
        <begin position="272"/>
        <end position="287"/>
    </location>
</feature>
<dbReference type="AlphaFoldDB" id="A0A1Y2EDT4"/>
<feature type="region of interest" description="Disordered" evidence="2">
    <location>
        <begin position="51"/>
        <end position="73"/>
    </location>
</feature>
<dbReference type="InParanoid" id="A0A1Y2EDT4"/>
<dbReference type="Proteomes" id="UP000193467">
    <property type="component" value="Unassembled WGS sequence"/>
</dbReference>
<dbReference type="EMBL" id="MCGR01000056">
    <property type="protein sequence ID" value="ORY69426.1"/>
    <property type="molecule type" value="Genomic_DNA"/>
</dbReference>
<organism evidence="3 4">
    <name type="scientific">Leucosporidium creatinivorum</name>
    <dbReference type="NCBI Taxonomy" id="106004"/>
    <lineage>
        <taxon>Eukaryota</taxon>
        <taxon>Fungi</taxon>
        <taxon>Dikarya</taxon>
        <taxon>Basidiomycota</taxon>
        <taxon>Pucciniomycotina</taxon>
        <taxon>Microbotryomycetes</taxon>
        <taxon>Leucosporidiales</taxon>
        <taxon>Leucosporidium</taxon>
    </lineage>
</organism>
<keyword evidence="1" id="KW-0175">Coiled coil</keyword>
<feature type="coiled-coil region" evidence="1">
    <location>
        <begin position="105"/>
        <end position="132"/>
    </location>
</feature>
<evidence type="ECO:0000313" key="4">
    <source>
        <dbReference type="Proteomes" id="UP000193467"/>
    </source>
</evidence>
<accession>A0A1Y2EDT4</accession>
<feature type="compositionally biased region" description="Acidic residues" evidence="2">
    <location>
        <begin position="233"/>
        <end position="245"/>
    </location>
</feature>
<name>A0A1Y2EDT4_9BASI</name>
<sequence length="352" mass="39498">MPPRKTMSGELIDELHKLKAKYKWDWKTIARKMGHSEQACKRSWSLWYPSANGPVDLTNDSDDDSEDSDMEVEQQLAGRLVKGEPDGDDVEIQEIKPPAAPAKRAKGKDKMIANLKARVLALEDELRTERANAGGDRQRAAAALEAAHNAHHEREKEVTDKAFALLGEVGRKVPKPKSRKTISGPLIGRLHDLKKVYKHNWSKISQTMEMPEAACMTAWDRWYPSSAIPITAEDEDEDSEMEDDQQGAASDKGKEKEGEIVDNDNGSQGVKPKAEPAPKRVKKEDKMLADREARIKDLEEQLKTERANSKADRETLEAVHAAYHQREKEFNDNVIKSNESAFKALGSFAGHR</sequence>
<evidence type="ECO:0000256" key="2">
    <source>
        <dbReference type="SAM" id="MobiDB-lite"/>
    </source>
</evidence>
<comment type="caution">
    <text evidence="3">The sequence shown here is derived from an EMBL/GenBank/DDBJ whole genome shotgun (WGS) entry which is preliminary data.</text>
</comment>
<feature type="compositionally biased region" description="Acidic residues" evidence="2">
    <location>
        <begin position="59"/>
        <end position="72"/>
    </location>
</feature>
<reference evidence="3 4" key="1">
    <citation type="submission" date="2016-07" db="EMBL/GenBank/DDBJ databases">
        <title>Pervasive Adenine N6-methylation of Active Genes in Fungi.</title>
        <authorList>
            <consortium name="DOE Joint Genome Institute"/>
            <person name="Mondo S.J."/>
            <person name="Dannebaum R.O."/>
            <person name="Kuo R.C."/>
            <person name="Labutti K."/>
            <person name="Haridas S."/>
            <person name="Kuo A."/>
            <person name="Salamov A."/>
            <person name="Ahrendt S.R."/>
            <person name="Lipzen A."/>
            <person name="Sullivan W."/>
            <person name="Andreopoulos W.B."/>
            <person name="Clum A."/>
            <person name="Lindquist E."/>
            <person name="Daum C."/>
            <person name="Ramamoorthy G.K."/>
            <person name="Gryganskyi A."/>
            <person name="Culley D."/>
            <person name="Magnuson J.K."/>
            <person name="James T.Y."/>
            <person name="O'Malley M.A."/>
            <person name="Stajich J.E."/>
            <person name="Spatafora J.W."/>
            <person name="Visel A."/>
            <person name="Grigoriev I.V."/>
        </authorList>
    </citation>
    <scope>NUCLEOTIDE SEQUENCE [LARGE SCALE GENOMIC DNA]</scope>
    <source>
        <strain evidence="3 4">62-1032</strain>
    </source>
</reference>
<evidence type="ECO:0000313" key="3">
    <source>
        <dbReference type="EMBL" id="ORY69426.1"/>
    </source>
</evidence>
<feature type="region of interest" description="Disordered" evidence="2">
    <location>
        <begin position="233"/>
        <end position="287"/>
    </location>
</feature>
<proteinExistence type="predicted"/>
<protein>
    <recommendedName>
        <fullName evidence="5">Myb-like domain-containing protein</fullName>
    </recommendedName>
</protein>
<evidence type="ECO:0008006" key="5">
    <source>
        <dbReference type="Google" id="ProtNLM"/>
    </source>
</evidence>
<gene>
    <name evidence="3" type="ORF">BCR35DRAFT_326386</name>
</gene>
<evidence type="ECO:0000256" key="1">
    <source>
        <dbReference type="SAM" id="Coils"/>
    </source>
</evidence>